<evidence type="ECO:0000256" key="12">
    <source>
        <dbReference type="HAMAP-Rule" id="MF_00985"/>
    </source>
</evidence>
<dbReference type="EMBL" id="JAZBJM010000002">
    <property type="protein sequence ID" value="MEM0517540.1"/>
    <property type="molecule type" value="Genomic_DNA"/>
</dbReference>
<evidence type="ECO:0000256" key="7">
    <source>
        <dbReference type="ARBA" id="ARBA00022919"/>
    </source>
</evidence>
<comment type="caution">
    <text evidence="12">Lacks conserved residue(s) required for the propagation of feature annotation.</text>
</comment>
<dbReference type="GO" id="GO:0016020">
    <property type="term" value="C:membrane"/>
    <property type="evidence" value="ECO:0007669"/>
    <property type="project" value="GOC"/>
</dbReference>
<comment type="pathway">
    <text evidence="3">Sphingolipid metabolism.</text>
</comment>
<dbReference type="GO" id="GO:0019518">
    <property type="term" value="P:L-threonine catabolic process to glycine"/>
    <property type="evidence" value="ECO:0007669"/>
    <property type="project" value="UniProtKB-UniRule"/>
</dbReference>
<evidence type="ECO:0000256" key="4">
    <source>
        <dbReference type="ARBA" id="ARBA00010008"/>
    </source>
</evidence>
<evidence type="ECO:0000313" key="14">
    <source>
        <dbReference type="EMBL" id="MEM0517540.1"/>
    </source>
</evidence>
<proteinExistence type="inferred from homology"/>
<comment type="catalytic activity">
    <reaction evidence="10">
        <text>L-serine + hexadecanoyl-CoA + H(+) = 3-oxosphinganine + CO2 + CoA</text>
        <dbReference type="Rhea" id="RHEA:14761"/>
        <dbReference type="ChEBI" id="CHEBI:15378"/>
        <dbReference type="ChEBI" id="CHEBI:16526"/>
        <dbReference type="ChEBI" id="CHEBI:33384"/>
        <dbReference type="ChEBI" id="CHEBI:57287"/>
        <dbReference type="ChEBI" id="CHEBI:57379"/>
        <dbReference type="ChEBI" id="CHEBI:58299"/>
        <dbReference type="EC" id="2.3.1.50"/>
    </reaction>
    <physiologicalReaction direction="left-to-right" evidence="10">
        <dbReference type="Rhea" id="RHEA:14762"/>
    </physiologicalReaction>
</comment>
<dbReference type="InterPro" id="IPR015424">
    <property type="entry name" value="PyrdxlP-dep_Trfase"/>
</dbReference>
<evidence type="ECO:0000256" key="1">
    <source>
        <dbReference type="ARBA" id="ARBA00004746"/>
    </source>
</evidence>
<evidence type="ECO:0000259" key="13">
    <source>
        <dbReference type="Pfam" id="PF00155"/>
    </source>
</evidence>
<evidence type="ECO:0000256" key="10">
    <source>
        <dbReference type="ARBA" id="ARBA00047854"/>
    </source>
</evidence>
<keyword evidence="7" id="KW-0746">Sphingolipid metabolism</keyword>
<dbReference type="NCBIfam" id="NF005394">
    <property type="entry name" value="PRK06939.1"/>
    <property type="match status" value="1"/>
</dbReference>
<dbReference type="GO" id="GO:0030148">
    <property type="term" value="P:sphingolipid biosynthetic process"/>
    <property type="evidence" value="ECO:0007669"/>
    <property type="project" value="UniProtKB-ARBA"/>
</dbReference>
<dbReference type="AlphaFoldDB" id="A0AB35YMY4"/>
<comment type="function">
    <text evidence="11">Involved in de novo bacterial ceramide synthesis. Catalyzes the condensation of L-serine with palmitoyl-CoA (hexadecanoyl-CoA) to produce 3-oxosphinganine. Also capable of using alanine as substrate leading to the formation of 1-deoxysphinganine (1-deoxySa). Contributes to the levels of endogenous sphingolipids in its host.</text>
</comment>
<comment type="function">
    <text evidence="12">Catalyzes the cleavage of 2-amino-3-ketobutyrate to glycine and acetyl-CoA.</text>
</comment>
<dbReference type="InterPro" id="IPR015422">
    <property type="entry name" value="PyrdxlP-dep_Trfase_small"/>
</dbReference>
<comment type="pathway">
    <text evidence="1">Cofactor biosynthesis; biotin biosynthesis.</text>
</comment>
<comment type="subunit">
    <text evidence="12">Homodimer.</text>
</comment>
<evidence type="ECO:0000256" key="2">
    <source>
        <dbReference type="ARBA" id="ARBA00004760"/>
    </source>
</evidence>
<dbReference type="GO" id="GO:0008890">
    <property type="term" value="F:glycine C-acetyltransferase activity"/>
    <property type="evidence" value="ECO:0007669"/>
    <property type="project" value="UniProtKB-UniRule"/>
</dbReference>
<feature type="domain" description="Aminotransferase class I/classII large" evidence="13">
    <location>
        <begin position="43"/>
        <end position="387"/>
    </location>
</feature>
<feature type="binding site" description="in other chain" evidence="12">
    <location>
        <begin position="111"/>
        <end position="112"/>
    </location>
    <ligand>
        <name>pyridoxal 5'-phosphate</name>
        <dbReference type="ChEBI" id="CHEBI:597326"/>
        <note>ligand shared between dimeric partners</note>
    </ligand>
</feature>
<dbReference type="EC" id="2.3.1.29" evidence="12"/>
<gene>
    <name evidence="12 14" type="primary">kbl</name>
    <name evidence="15" type="ORF">VZD24_03930</name>
    <name evidence="14" type="ORF">VZD85_04180</name>
</gene>
<dbReference type="Proteomes" id="UP001388259">
    <property type="component" value="Unassembled WGS sequence"/>
</dbReference>
<dbReference type="Proteomes" id="UP001390963">
    <property type="component" value="Unassembled WGS sequence"/>
</dbReference>
<dbReference type="NCBIfam" id="TIGR01822">
    <property type="entry name" value="2am3keto_CoA"/>
    <property type="match status" value="1"/>
</dbReference>
<keyword evidence="5 12" id="KW-0808">Transferase</keyword>
<dbReference type="HAMAP" id="MF_00985">
    <property type="entry name" value="2am3keto_CoA_ligase"/>
    <property type="match status" value="1"/>
</dbReference>
<feature type="binding site" description="in other chain" evidence="12">
    <location>
        <begin position="241"/>
        <end position="244"/>
    </location>
    <ligand>
        <name>pyridoxal 5'-phosphate</name>
        <dbReference type="ChEBI" id="CHEBI:597326"/>
        <note>ligand shared between dimeric partners</note>
    </ligand>
</feature>
<dbReference type="GO" id="GO:0004758">
    <property type="term" value="F:serine C-palmitoyltransferase activity"/>
    <property type="evidence" value="ECO:0007669"/>
    <property type="project" value="UniProtKB-EC"/>
</dbReference>
<evidence type="ECO:0000256" key="6">
    <source>
        <dbReference type="ARBA" id="ARBA00022898"/>
    </source>
</evidence>
<dbReference type="RefSeq" id="WP_279449686.1">
    <property type="nucleotide sequence ID" value="NZ_JAZBJM010000002.1"/>
</dbReference>
<accession>A0AB35YMY4</accession>
<reference evidence="14 17" key="1">
    <citation type="submission" date="2024-01" db="EMBL/GenBank/DDBJ databases">
        <title>Aequorivita flavus sp. nov., isolated from deep-sea sediment.</title>
        <authorList>
            <person name="Chen X."/>
        </authorList>
    </citation>
    <scope>NUCLEOTIDE SEQUENCE</scope>
    <source>
        <strain evidence="14">MCCC 1A16923</strain>
        <strain evidence="15 17">MCCC 1A16935</strain>
    </source>
</reference>
<dbReference type="InterPro" id="IPR011282">
    <property type="entry name" value="2am3keto_CoA_ligase"/>
</dbReference>
<name>A0AB35YMY4_9FLAO</name>
<comment type="catalytic activity">
    <reaction evidence="12">
        <text>glycine + acetyl-CoA = (2S)-2-amino-3-oxobutanoate + CoA</text>
        <dbReference type="Rhea" id="RHEA:20736"/>
        <dbReference type="ChEBI" id="CHEBI:57287"/>
        <dbReference type="ChEBI" id="CHEBI:57288"/>
        <dbReference type="ChEBI" id="CHEBI:57305"/>
        <dbReference type="ChEBI" id="CHEBI:78948"/>
        <dbReference type="EC" id="2.3.1.29"/>
    </reaction>
</comment>
<dbReference type="PANTHER" id="PTHR13693:SF103">
    <property type="entry name" value="AMINOTRANSFERASE CLASS I_CLASSII DOMAIN-CONTAINING PROTEIN"/>
    <property type="match status" value="1"/>
</dbReference>
<keyword evidence="9 12" id="KW-0012">Acyltransferase</keyword>
<keyword evidence="17" id="KW-1185">Reference proteome</keyword>
<dbReference type="GO" id="GO:0030170">
    <property type="term" value="F:pyridoxal phosphate binding"/>
    <property type="evidence" value="ECO:0007669"/>
    <property type="project" value="UniProtKB-UniRule"/>
</dbReference>
<evidence type="ECO:0000313" key="15">
    <source>
        <dbReference type="EMBL" id="MEM0572654.1"/>
    </source>
</evidence>
<evidence type="ECO:0000256" key="9">
    <source>
        <dbReference type="ARBA" id="ARBA00023315"/>
    </source>
</evidence>
<evidence type="ECO:0000256" key="3">
    <source>
        <dbReference type="ARBA" id="ARBA00004991"/>
    </source>
</evidence>
<dbReference type="CDD" id="cd06454">
    <property type="entry name" value="KBL_like"/>
    <property type="match status" value="1"/>
</dbReference>
<dbReference type="GO" id="GO:0005737">
    <property type="term" value="C:cytoplasm"/>
    <property type="evidence" value="ECO:0007669"/>
    <property type="project" value="UniProtKB-ARBA"/>
</dbReference>
<dbReference type="FunFam" id="3.40.640.10:FF:000006">
    <property type="entry name" value="5-aminolevulinate synthase, mitochondrial"/>
    <property type="match status" value="1"/>
</dbReference>
<protein>
    <recommendedName>
        <fullName evidence="12">2-amino-3-ketobutyrate coenzyme A ligase</fullName>
        <shortName evidence="12">AKB ligase</shortName>
        <ecNumber evidence="12">2.3.1.29</ecNumber>
    </recommendedName>
    <alternativeName>
        <fullName evidence="12">Glycine acetyltransferase</fullName>
    </alternativeName>
</protein>
<evidence type="ECO:0000256" key="8">
    <source>
        <dbReference type="ARBA" id="ARBA00023098"/>
    </source>
</evidence>
<comment type="caution">
    <text evidence="14">The sequence shown here is derived from an EMBL/GenBank/DDBJ whole genome shotgun (WGS) entry which is preliminary data.</text>
</comment>
<feature type="modified residue" description="N6-(pyridoxal phosphate)lysine" evidence="12">
    <location>
        <position position="244"/>
    </location>
</feature>
<feature type="binding site" description="in other chain" evidence="12">
    <location>
        <position position="185"/>
    </location>
    <ligand>
        <name>pyridoxal 5'-phosphate</name>
        <dbReference type="ChEBI" id="CHEBI:597326"/>
        <note>ligand shared between dimeric partners</note>
    </ligand>
</feature>
<evidence type="ECO:0000313" key="17">
    <source>
        <dbReference type="Proteomes" id="UP001390963"/>
    </source>
</evidence>
<comment type="similarity">
    <text evidence="4">Belongs to the class-II pyridoxal-phosphate-dependent aminotransferase family. BioF subfamily.</text>
</comment>
<keyword evidence="8" id="KW-0443">Lipid metabolism</keyword>
<feature type="binding site" evidence="12">
    <location>
        <begin position="274"/>
        <end position="275"/>
    </location>
    <ligand>
        <name>pyridoxal 5'-phosphate</name>
        <dbReference type="ChEBI" id="CHEBI:597326"/>
        <note>ligand shared between dimeric partners</note>
    </ligand>
</feature>
<keyword evidence="6 12" id="KW-0663">Pyridoxal phosphate</keyword>
<dbReference type="SUPFAM" id="SSF53383">
    <property type="entry name" value="PLP-dependent transferases"/>
    <property type="match status" value="1"/>
</dbReference>
<feature type="binding site" evidence="12">
    <location>
        <position position="136"/>
    </location>
    <ligand>
        <name>substrate</name>
    </ligand>
</feature>
<dbReference type="FunFam" id="3.90.1150.10:FF:000004">
    <property type="entry name" value="2-amino-3-ketobutyrate coenzyme A ligase"/>
    <property type="match status" value="1"/>
</dbReference>
<comment type="pathway">
    <text evidence="2">Lipid metabolism; sphingolipid metabolism.</text>
</comment>
<dbReference type="InterPro" id="IPR050087">
    <property type="entry name" value="AON_synthase_class-II"/>
</dbReference>
<comment type="pathway">
    <text evidence="12">Amino-acid degradation; L-threonine degradation via oxydo-reductase pathway; glycine from L-threonine: step 2/2.</text>
</comment>
<comment type="cofactor">
    <cofactor evidence="12">
        <name>pyridoxal 5'-phosphate</name>
        <dbReference type="ChEBI" id="CHEBI:597326"/>
    </cofactor>
    <text evidence="12">Binds 1 pyridoxal phosphate per subunit.</text>
</comment>
<dbReference type="Pfam" id="PF00155">
    <property type="entry name" value="Aminotran_1_2"/>
    <property type="match status" value="1"/>
</dbReference>
<organism evidence="14 16">
    <name type="scientific">Aequorivita flava</name>
    <dbReference type="NCBI Taxonomy" id="3114371"/>
    <lineage>
        <taxon>Bacteria</taxon>
        <taxon>Pseudomonadati</taxon>
        <taxon>Bacteroidota</taxon>
        <taxon>Flavobacteriia</taxon>
        <taxon>Flavobacteriales</taxon>
        <taxon>Flavobacteriaceae</taxon>
        <taxon>Aequorivita</taxon>
    </lineage>
</organism>
<evidence type="ECO:0000313" key="16">
    <source>
        <dbReference type="Proteomes" id="UP001388259"/>
    </source>
</evidence>
<evidence type="ECO:0000256" key="5">
    <source>
        <dbReference type="ARBA" id="ARBA00022679"/>
    </source>
</evidence>
<dbReference type="Gene3D" id="3.90.1150.10">
    <property type="entry name" value="Aspartate Aminotransferase, domain 1"/>
    <property type="match status" value="1"/>
</dbReference>
<dbReference type="Gene3D" id="3.40.640.10">
    <property type="entry name" value="Type I PLP-dependent aspartate aminotransferase-like (Major domain)"/>
    <property type="match status" value="1"/>
</dbReference>
<dbReference type="InterPro" id="IPR015421">
    <property type="entry name" value="PyrdxlP-dep_Trfase_major"/>
</dbReference>
<feature type="binding site" evidence="12">
    <location>
        <position position="368"/>
    </location>
    <ligand>
        <name>substrate</name>
    </ligand>
</feature>
<dbReference type="EMBL" id="JBANCF010000002">
    <property type="protein sequence ID" value="MEM0572654.1"/>
    <property type="molecule type" value="Genomic_DNA"/>
</dbReference>
<dbReference type="PANTHER" id="PTHR13693">
    <property type="entry name" value="CLASS II AMINOTRANSFERASE/8-AMINO-7-OXONONANOATE SYNTHASE"/>
    <property type="match status" value="1"/>
</dbReference>
<dbReference type="InterPro" id="IPR004839">
    <property type="entry name" value="Aminotransferase_I/II_large"/>
</dbReference>
<evidence type="ECO:0000256" key="11">
    <source>
        <dbReference type="ARBA" id="ARBA00055827"/>
    </source>
</evidence>
<sequence>MYGKIKEHLQRELEEIKENGLYKKERIITSPQGAEITISTGQKVLNFCANNYLGLSANKEVIQAAKDTMDTHGFGMSSVRFICGTQDIHKELEQKIADFYGTEDTILYAACFDANGGVFEPLLGAEDAIISDSLNHASIIDGVRLCKAARYRYQNNDMDDLEKQLIAANKNGARFKIIVTDGVFSMDGLVAPLDKICDLADKYDALVMIDECHATGFIGDTGRGTLEEKGVMGRVDIITGTLGKALGGAMGGYTTGNKEVIDMLRQRSRPYLFSNSLAPAIVGASIKVFDLLANDTSLKDKLTENTAYFKKGLKDAGFDIIDGESAIVPVMLYDAKLSQEMANKLLEEGIYVIGFFFPVVPQGKARIRVQLSAAHNKEHLDKAIRAFIKVGKELNVIGD</sequence>